<proteinExistence type="predicted"/>
<feature type="compositionally biased region" description="Pro residues" evidence="5">
    <location>
        <begin position="337"/>
        <end position="350"/>
    </location>
</feature>
<dbReference type="Gene3D" id="3.30.200.20">
    <property type="entry name" value="Phosphorylase Kinase, domain 1"/>
    <property type="match status" value="1"/>
</dbReference>
<keyword evidence="9" id="KW-1185">Reference proteome</keyword>
<feature type="domain" description="Protein kinase" evidence="7">
    <location>
        <begin position="31"/>
        <end position="279"/>
    </location>
</feature>
<dbReference type="Proteomes" id="UP000832041">
    <property type="component" value="Chromosome"/>
</dbReference>
<feature type="compositionally biased region" description="Pro residues" evidence="5">
    <location>
        <begin position="407"/>
        <end position="424"/>
    </location>
</feature>
<dbReference type="PANTHER" id="PTHR43289:SF34">
    <property type="entry name" value="SERINE_THREONINE-PROTEIN KINASE YBDM-RELATED"/>
    <property type="match status" value="1"/>
</dbReference>
<sequence>MSRRSERTISVLVPPDLAPTAPEDPRSIGPYVLVGRLGATEAGHVYAAVHPDVEPEVLLAVKVVPPSRVADEAARARLEQRLRALGAVDGRCYVPPVAFDVHGTPAWLAMRYSPGTPLEQYTDQRGPMSLGRLTALAAGLAEGLSALHSLDLAHGGLTPGSVLLSSAGPRLLDCALSGEAAAPPGAASWLSPERLRGGEPTPACDVFAWGAVLAFAGTGRPPFGTGTPEEIAERIESQQPDLDGLADEIRPLLESALSADPEQRPDTRDLVRSAIDLWESSLGSVGSEAGPGSGVTRVLNREWQGIVEPALLPRVVHVDGRAKGRKSGRLSLTMPVPVLPSPQRSAPPPAASTAAPAAEQDGAAAPREEAAADGAAEQRDGAAAPAAAGSETAAATATVAASTAVAEPPPPPSSSAPAPPPPAAPATQPSGGAGTGGPNRRLLLLAGGAGAALLLVGGLVWGAVSLLGGDSPEPGEDTAASDTADEETVQADPVPEWDTGTLVVRLDSSSEVSLLSGPWPYTPVEPASGDDAFAGLDGAALTPQEWSEAWAPVEGVGQPLEALIASDAEVMCAHFCLNPDQVYVDAEGRGTYAVTGRDLANYLSWGDVVIAEVTFGDPDPETGLPVITGATELYPPAG</sequence>
<gene>
    <name evidence="8" type="ORF">FOF52_10260</name>
</gene>
<dbReference type="Gene3D" id="1.10.510.10">
    <property type="entry name" value="Transferase(Phosphotransferase) domain 1"/>
    <property type="match status" value="1"/>
</dbReference>
<evidence type="ECO:0000256" key="5">
    <source>
        <dbReference type="SAM" id="MobiDB-lite"/>
    </source>
</evidence>
<evidence type="ECO:0000256" key="1">
    <source>
        <dbReference type="ARBA" id="ARBA00022679"/>
    </source>
</evidence>
<dbReference type="EMBL" id="CP051627">
    <property type="protein sequence ID" value="UPT21296.1"/>
    <property type="molecule type" value="Genomic_DNA"/>
</dbReference>
<keyword evidence="6" id="KW-1133">Transmembrane helix</keyword>
<keyword evidence="8" id="KW-0723">Serine/threonine-protein kinase</keyword>
<feature type="compositionally biased region" description="Basic and acidic residues" evidence="5">
    <location>
        <begin position="366"/>
        <end position="380"/>
    </location>
</feature>
<dbReference type="SUPFAM" id="SSF56112">
    <property type="entry name" value="Protein kinase-like (PK-like)"/>
    <property type="match status" value="1"/>
</dbReference>
<accession>A0ABY4L0T7</accession>
<keyword evidence="1" id="KW-0808">Transferase</keyword>
<evidence type="ECO:0000313" key="8">
    <source>
        <dbReference type="EMBL" id="UPT21296.1"/>
    </source>
</evidence>
<evidence type="ECO:0000256" key="6">
    <source>
        <dbReference type="SAM" id="Phobius"/>
    </source>
</evidence>
<keyword evidence="2" id="KW-0547">Nucleotide-binding</keyword>
<feature type="region of interest" description="Disordered" evidence="5">
    <location>
        <begin position="322"/>
        <end position="436"/>
    </location>
</feature>
<keyword evidence="6" id="KW-0472">Membrane</keyword>
<dbReference type="Pfam" id="PF00069">
    <property type="entry name" value="Pkinase"/>
    <property type="match status" value="1"/>
</dbReference>
<name>A0ABY4L0T7_THEAE</name>
<dbReference type="RefSeq" id="WP_248593603.1">
    <property type="nucleotide sequence ID" value="NZ_BAABEB010000002.1"/>
</dbReference>
<dbReference type="CDD" id="cd14014">
    <property type="entry name" value="STKc_PknB_like"/>
    <property type="match status" value="1"/>
</dbReference>
<dbReference type="InterPro" id="IPR000719">
    <property type="entry name" value="Prot_kinase_dom"/>
</dbReference>
<keyword evidence="4" id="KW-0067">ATP-binding</keyword>
<feature type="compositionally biased region" description="Low complexity" evidence="5">
    <location>
        <begin position="381"/>
        <end position="406"/>
    </location>
</feature>
<reference evidence="8 9" key="1">
    <citation type="submission" date="2020-04" db="EMBL/GenBank/DDBJ databases">
        <title>Thermobifida alba genome sequencing and assembly.</title>
        <authorList>
            <person name="Luzics S."/>
            <person name="Horvath B."/>
            <person name="Nagy I."/>
            <person name="Toth A."/>
            <person name="Nagy I."/>
            <person name="Kukolya J."/>
        </authorList>
    </citation>
    <scope>NUCLEOTIDE SEQUENCE [LARGE SCALE GENOMIC DNA]</scope>
    <source>
        <strain evidence="8 9">DSM 43795</strain>
    </source>
</reference>
<feature type="region of interest" description="Disordered" evidence="5">
    <location>
        <begin position="471"/>
        <end position="491"/>
    </location>
</feature>
<dbReference type="InterPro" id="IPR011009">
    <property type="entry name" value="Kinase-like_dom_sf"/>
</dbReference>
<evidence type="ECO:0000256" key="4">
    <source>
        <dbReference type="ARBA" id="ARBA00022840"/>
    </source>
</evidence>
<protein>
    <submittedName>
        <fullName evidence="8">Serine/threonine protein kinase</fullName>
    </submittedName>
</protein>
<evidence type="ECO:0000313" key="9">
    <source>
        <dbReference type="Proteomes" id="UP000832041"/>
    </source>
</evidence>
<evidence type="ECO:0000259" key="7">
    <source>
        <dbReference type="PROSITE" id="PS50011"/>
    </source>
</evidence>
<dbReference type="PANTHER" id="PTHR43289">
    <property type="entry name" value="MITOGEN-ACTIVATED PROTEIN KINASE KINASE KINASE 20-RELATED"/>
    <property type="match status" value="1"/>
</dbReference>
<evidence type="ECO:0000256" key="3">
    <source>
        <dbReference type="ARBA" id="ARBA00022777"/>
    </source>
</evidence>
<keyword evidence="6" id="KW-0812">Transmembrane</keyword>
<dbReference type="PROSITE" id="PS50011">
    <property type="entry name" value="PROTEIN_KINASE_DOM"/>
    <property type="match status" value="1"/>
</dbReference>
<feature type="transmembrane region" description="Helical" evidence="6">
    <location>
        <begin position="442"/>
        <end position="464"/>
    </location>
</feature>
<evidence type="ECO:0000256" key="2">
    <source>
        <dbReference type="ARBA" id="ARBA00022741"/>
    </source>
</evidence>
<feature type="compositionally biased region" description="Low complexity" evidence="5">
    <location>
        <begin position="351"/>
        <end position="365"/>
    </location>
</feature>
<organism evidence="8 9">
    <name type="scientific">Thermobifida alba</name>
    <name type="common">Thermomonospora alba</name>
    <dbReference type="NCBI Taxonomy" id="53522"/>
    <lineage>
        <taxon>Bacteria</taxon>
        <taxon>Bacillati</taxon>
        <taxon>Actinomycetota</taxon>
        <taxon>Actinomycetes</taxon>
        <taxon>Streptosporangiales</taxon>
        <taxon>Nocardiopsidaceae</taxon>
        <taxon>Thermobifida</taxon>
    </lineage>
</organism>
<dbReference type="GO" id="GO:0004674">
    <property type="term" value="F:protein serine/threonine kinase activity"/>
    <property type="evidence" value="ECO:0007669"/>
    <property type="project" value="UniProtKB-KW"/>
</dbReference>
<keyword evidence="3 8" id="KW-0418">Kinase</keyword>